<dbReference type="Gene3D" id="3.40.640.10">
    <property type="entry name" value="Type I PLP-dependent aspartate aminotransferase-like (Major domain)"/>
    <property type="match status" value="1"/>
</dbReference>
<dbReference type="Pfam" id="PF00266">
    <property type="entry name" value="Aminotran_5"/>
    <property type="match status" value="2"/>
</dbReference>
<proteinExistence type="predicted"/>
<dbReference type="EMBL" id="QGLF01000002">
    <property type="protein sequence ID" value="PWR22295.1"/>
    <property type="molecule type" value="Genomic_DNA"/>
</dbReference>
<dbReference type="Proteomes" id="UP000246077">
    <property type="component" value="Unassembled WGS sequence"/>
</dbReference>
<evidence type="ECO:0000259" key="2">
    <source>
        <dbReference type="Pfam" id="PF00266"/>
    </source>
</evidence>
<evidence type="ECO:0000313" key="4">
    <source>
        <dbReference type="Proteomes" id="UP000246077"/>
    </source>
</evidence>
<feature type="domain" description="Aminotransferase class V" evidence="2">
    <location>
        <begin position="37"/>
        <end position="255"/>
    </location>
</feature>
<organism evidence="3 4">
    <name type="scientific">Zavarzinia compransoris</name>
    <dbReference type="NCBI Taxonomy" id="1264899"/>
    <lineage>
        <taxon>Bacteria</taxon>
        <taxon>Pseudomonadati</taxon>
        <taxon>Pseudomonadota</taxon>
        <taxon>Alphaproteobacteria</taxon>
        <taxon>Rhodospirillales</taxon>
        <taxon>Zavarziniaceae</taxon>
        <taxon>Zavarzinia</taxon>
    </lineage>
</organism>
<keyword evidence="4" id="KW-1185">Reference proteome</keyword>
<sequence>MDQPGDAALTSANRGGVDLDVGFARAQFPPLANGTAFLENAGGTYVPRQVIDRVTRYMTELQVQPAYGFAASAEAARLIAEGQAVAAAFLNAGTDEVLVGPSTTVNVMVLAAALRPLLAPGDEIVVTNQDHEANSTPWRRLAETGASVREWPIDPVTAELDLDVLRGLVGPRTRLVVMPHCSNIVGTFNDVGAAAAIARAAGALIAVDGVAYAPHRLPDVKALDVDFYYFSLYKTFGPHVGAAYVRRAVVARLAPQNHFFIEEAPKMLNPGGPSHEFTAALPGIADYFEALDQHHFALPVNSLRGRMERLYGLFAAHEDRLGQRLLAGLALLPAIRLIGRPTVDGQRAPTVSFTVAGRDQGEIARILWDQGIAVGQGDFYARRVVTALGLHPGGVIRVSLAHYNDEGDVDRLLAALGRAIS</sequence>
<reference evidence="4" key="1">
    <citation type="submission" date="2018-05" db="EMBL/GenBank/DDBJ databases">
        <title>Zavarzinia sp. HR-AS.</title>
        <authorList>
            <person name="Lee Y."/>
            <person name="Jeon C.O."/>
        </authorList>
    </citation>
    <scope>NUCLEOTIDE SEQUENCE [LARGE SCALE GENOMIC DNA]</scope>
    <source>
        <strain evidence="4">DSM 1231</strain>
    </source>
</reference>
<dbReference type="InterPro" id="IPR015422">
    <property type="entry name" value="PyrdxlP-dep_Trfase_small"/>
</dbReference>
<name>A0A317EAT8_9PROT</name>
<dbReference type="InterPro" id="IPR000192">
    <property type="entry name" value="Aminotrans_V_dom"/>
</dbReference>
<dbReference type="PANTHER" id="PTHR43586:SF21">
    <property type="entry name" value="PYRIDOXAL PHOSPHATE (PLP)-DEPENDENT ASPARTATE AMINOTRANSFERASE SUPERFAMILY"/>
    <property type="match status" value="1"/>
</dbReference>
<evidence type="ECO:0000256" key="1">
    <source>
        <dbReference type="ARBA" id="ARBA00022898"/>
    </source>
</evidence>
<dbReference type="SUPFAM" id="SSF53383">
    <property type="entry name" value="PLP-dependent transferases"/>
    <property type="match status" value="1"/>
</dbReference>
<keyword evidence="1" id="KW-0663">Pyridoxal phosphate</keyword>
<dbReference type="Gene3D" id="3.90.1150.10">
    <property type="entry name" value="Aspartate Aminotransferase, domain 1"/>
    <property type="match status" value="1"/>
</dbReference>
<dbReference type="InterPro" id="IPR015424">
    <property type="entry name" value="PyrdxlP-dep_Trfase"/>
</dbReference>
<dbReference type="AlphaFoldDB" id="A0A317EAT8"/>
<accession>A0A317EAT8</accession>
<feature type="domain" description="Aminotransferase class V" evidence="2">
    <location>
        <begin position="315"/>
        <end position="412"/>
    </location>
</feature>
<evidence type="ECO:0000313" key="3">
    <source>
        <dbReference type="EMBL" id="PWR22295.1"/>
    </source>
</evidence>
<dbReference type="PANTHER" id="PTHR43586">
    <property type="entry name" value="CYSTEINE DESULFURASE"/>
    <property type="match status" value="1"/>
</dbReference>
<gene>
    <name evidence="3" type="ORF">DKG75_10085</name>
</gene>
<comment type="caution">
    <text evidence="3">The sequence shown here is derived from an EMBL/GenBank/DDBJ whole genome shotgun (WGS) entry which is preliminary data.</text>
</comment>
<protein>
    <recommendedName>
        <fullName evidence="2">Aminotransferase class V domain-containing protein</fullName>
    </recommendedName>
</protein>
<dbReference type="InterPro" id="IPR015421">
    <property type="entry name" value="PyrdxlP-dep_Trfase_major"/>
</dbReference>